<sequence>MGLEEPPQAPPLFSATPTSILETAERLVQHLLSVQSQIIEQVQPDDATFANVILPLVHAENAMARESHLLVFYKSVSPDPELRDASGKAQILLDEFAVERALDDSIFGLIAAVMRKNESLDPESLRLLKKKHRDHVRNGCSLPYGPRRERFVAIKSQLSRLCVEFRKNSANNQGEIWLTPEELDGMPETSISQLERGQGENEGKLLLSLAGSSFNSSLMVLKRANIRKRVYIAGYNRCNQNVPIFRDIVILRDEAARLLGYSCHAAFRLEDKMAKTVQNVNVFLDDLREISTGCSCGDSSLTRHQTAGC</sequence>
<dbReference type="AlphaFoldDB" id="A0A4R8TJ95"/>
<dbReference type="GO" id="GO:0004222">
    <property type="term" value="F:metalloendopeptidase activity"/>
    <property type="evidence" value="ECO:0007669"/>
    <property type="project" value="InterPro"/>
</dbReference>
<evidence type="ECO:0000256" key="1">
    <source>
        <dbReference type="ARBA" id="ARBA00006040"/>
    </source>
</evidence>
<proteinExistence type="inferred from homology"/>
<keyword evidence="6 7" id="KW-0482">Metalloprotease</keyword>
<dbReference type="GO" id="GO:0006518">
    <property type="term" value="P:peptide metabolic process"/>
    <property type="evidence" value="ECO:0007669"/>
    <property type="project" value="TreeGrafter"/>
</dbReference>
<evidence type="ECO:0000256" key="4">
    <source>
        <dbReference type="ARBA" id="ARBA00022801"/>
    </source>
</evidence>
<evidence type="ECO:0000256" key="6">
    <source>
        <dbReference type="ARBA" id="ARBA00023049"/>
    </source>
</evidence>
<evidence type="ECO:0000313" key="9">
    <source>
        <dbReference type="EMBL" id="TEA18304.1"/>
    </source>
</evidence>
<dbReference type="InterPro" id="IPR045090">
    <property type="entry name" value="Pept_M3A_M3B"/>
</dbReference>
<evidence type="ECO:0000256" key="2">
    <source>
        <dbReference type="ARBA" id="ARBA00022670"/>
    </source>
</evidence>
<evidence type="ECO:0000256" key="3">
    <source>
        <dbReference type="ARBA" id="ARBA00022723"/>
    </source>
</evidence>
<comment type="caution">
    <text evidence="9">The sequence shown here is derived from an EMBL/GenBank/DDBJ whole genome shotgun (WGS) entry which is preliminary data.</text>
</comment>
<evidence type="ECO:0000256" key="7">
    <source>
        <dbReference type="RuleBase" id="RU003435"/>
    </source>
</evidence>
<evidence type="ECO:0000259" key="8">
    <source>
        <dbReference type="Pfam" id="PF01432"/>
    </source>
</evidence>
<evidence type="ECO:0000313" key="10">
    <source>
        <dbReference type="Proteomes" id="UP000295604"/>
    </source>
</evidence>
<reference evidence="9 10" key="1">
    <citation type="submission" date="2018-11" db="EMBL/GenBank/DDBJ databases">
        <title>Genome sequence and assembly of Colletotrichum sidae.</title>
        <authorList>
            <person name="Gan P."/>
            <person name="Shirasu K."/>
        </authorList>
    </citation>
    <scope>NUCLEOTIDE SEQUENCE [LARGE SCALE GENOMIC DNA]</scope>
    <source>
        <strain evidence="9 10">CBS 518.97</strain>
    </source>
</reference>
<dbReference type="InterPro" id="IPR024080">
    <property type="entry name" value="Neurolysin/TOP_N"/>
</dbReference>
<accession>A0A4R8TJ95</accession>
<feature type="domain" description="Peptidase M3A/M3B catalytic" evidence="8">
    <location>
        <begin position="219"/>
        <end position="289"/>
    </location>
</feature>
<evidence type="ECO:0000256" key="5">
    <source>
        <dbReference type="ARBA" id="ARBA00022833"/>
    </source>
</evidence>
<gene>
    <name evidence="9" type="primary">PRD1-1</name>
    <name evidence="9" type="ORF">C8034_v010978</name>
</gene>
<dbReference type="Proteomes" id="UP000295604">
    <property type="component" value="Unassembled WGS sequence"/>
</dbReference>
<keyword evidence="4 7" id="KW-0378">Hydrolase</keyword>
<dbReference type="GO" id="GO:0046872">
    <property type="term" value="F:metal ion binding"/>
    <property type="evidence" value="ECO:0007669"/>
    <property type="project" value="UniProtKB-UniRule"/>
</dbReference>
<keyword evidence="2 7" id="KW-0645">Protease</keyword>
<keyword evidence="5 7" id="KW-0862">Zinc</keyword>
<dbReference type="GO" id="GO:0005758">
    <property type="term" value="C:mitochondrial intermembrane space"/>
    <property type="evidence" value="ECO:0007669"/>
    <property type="project" value="TreeGrafter"/>
</dbReference>
<keyword evidence="3 7" id="KW-0479">Metal-binding</keyword>
<comment type="similarity">
    <text evidence="1 7">Belongs to the peptidase M3 family.</text>
</comment>
<dbReference type="PANTHER" id="PTHR11804">
    <property type="entry name" value="PROTEASE M3 THIMET OLIGOPEPTIDASE-RELATED"/>
    <property type="match status" value="1"/>
</dbReference>
<comment type="cofactor">
    <cofactor evidence="7">
        <name>Zn(2+)</name>
        <dbReference type="ChEBI" id="CHEBI:29105"/>
    </cofactor>
    <text evidence="7">Binds 1 zinc ion.</text>
</comment>
<dbReference type="PANTHER" id="PTHR11804:SF84">
    <property type="entry name" value="SACCHAROLYSIN"/>
    <property type="match status" value="1"/>
</dbReference>
<dbReference type="SUPFAM" id="SSF55486">
    <property type="entry name" value="Metalloproteases ('zincins'), catalytic domain"/>
    <property type="match status" value="1"/>
</dbReference>
<name>A0A4R8TJ95_9PEZI</name>
<dbReference type="GO" id="GO:0006508">
    <property type="term" value="P:proteolysis"/>
    <property type="evidence" value="ECO:0007669"/>
    <property type="project" value="UniProtKB-KW"/>
</dbReference>
<dbReference type="InterPro" id="IPR001567">
    <property type="entry name" value="Pept_M3A_M3B_dom"/>
</dbReference>
<dbReference type="Pfam" id="PF01432">
    <property type="entry name" value="Peptidase_M3"/>
    <property type="match status" value="1"/>
</dbReference>
<organism evidence="9 10">
    <name type="scientific">Colletotrichum sidae</name>
    <dbReference type="NCBI Taxonomy" id="1347389"/>
    <lineage>
        <taxon>Eukaryota</taxon>
        <taxon>Fungi</taxon>
        <taxon>Dikarya</taxon>
        <taxon>Ascomycota</taxon>
        <taxon>Pezizomycotina</taxon>
        <taxon>Sordariomycetes</taxon>
        <taxon>Hypocreomycetidae</taxon>
        <taxon>Glomerellales</taxon>
        <taxon>Glomerellaceae</taxon>
        <taxon>Colletotrichum</taxon>
        <taxon>Colletotrichum orbiculare species complex</taxon>
    </lineage>
</organism>
<protein>
    <submittedName>
        <fullName evidence="9">Saccharolysin</fullName>
    </submittedName>
</protein>
<keyword evidence="10" id="KW-1185">Reference proteome</keyword>
<dbReference type="Gene3D" id="1.10.1370.10">
    <property type="entry name" value="Neurolysin, domain 3"/>
    <property type="match status" value="1"/>
</dbReference>
<dbReference type="InterPro" id="IPR024077">
    <property type="entry name" value="Neurolysin/TOP_dom2"/>
</dbReference>
<dbReference type="Gene3D" id="1.20.1050.40">
    <property type="entry name" value="Endopeptidase. Chain P, domain 1"/>
    <property type="match status" value="1"/>
</dbReference>
<dbReference type="EMBL" id="QAPF01000068">
    <property type="protein sequence ID" value="TEA18304.1"/>
    <property type="molecule type" value="Genomic_DNA"/>
</dbReference>